<feature type="transmembrane region" description="Helical" evidence="1">
    <location>
        <begin position="6"/>
        <end position="35"/>
    </location>
</feature>
<evidence type="ECO:0000256" key="1">
    <source>
        <dbReference type="SAM" id="Phobius"/>
    </source>
</evidence>
<evidence type="ECO:0000313" key="2">
    <source>
        <dbReference type="EMBL" id="QHT23046.1"/>
    </source>
</evidence>
<feature type="transmembrane region" description="Helical" evidence="1">
    <location>
        <begin position="110"/>
        <end position="130"/>
    </location>
</feature>
<keyword evidence="1" id="KW-0812">Transmembrane</keyword>
<accession>A0A6C0E1M9</accession>
<feature type="transmembrane region" description="Helical" evidence="1">
    <location>
        <begin position="47"/>
        <end position="68"/>
    </location>
</feature>
<keyword evidence="1" id="KW-1133">Transmembrane helix</keyword>
<protein>
    <recommendedName>
        <fullName evidence="3">Membrane transporter protein</fullName>
    </recommendedName>
</protein>
<proteinExistence type="predicted"/>
<organism evidence="2">
    <name type="scientific">viral metagenome</name>
    <dbReference type="NCBI Taxonomy" id="1070528"/>
    <lineage>
        <taxon>unclassified sequences</taxon>
        <taxon>metagenomes</taxon>
        <taxon>organismal metagenomes</taxon>
    </lineage>
</organism>
<feature type="transmembrane region" description="Helical" evidence="1">
    <location>
        <begin position="74"/>
        <end position="98"/>
    </location>
</feature>
<name>A0A6C0E1M9_9ZZZZ</name>
<keyword evidence="1" id="KW-0472">Membrane</keyword>
<evidence type="ECO:0008006" key="3">
    <source>
        <dbReference type="Google" id="ProtNLM"/>
    </source>
</evidence>
<sequence>MSMNANIIIAILLGLTSGILTGFTGISNIALVLAGLSITKIITDYKVIMGTVLYILMFPFTSGSVWHFYRDDKINFFIGNIIIVTMFLGSIIGTNFVLHSDLQISEKTINYTRSAIAFTLSIYFFYSAYIL</sequence>
<dbReference type="EMBL" id="MN739723">
    <property type="protein sequence ID" value="QHT23046.1"/>
    <property type="molecule type" value="Genomic_DNA"/>
</dbReference>
<reference evidence="2" key="1">
    <citation type="journal article" date="2020" name="Nature">
        <title>Giant virus diversity and host interactions through global metagenomics.</title>
        <authorList>
            <person name="Schulz F."/>
            <person name="Roux S."/>
            <person name="Paez-Espino D."/>
            <person name="Jungbluth S."/>
            <person name="Walsh D.A."/>
            <person name="Denef V.J."/>
            <person name="McMahon K.D."/>
            <person name="Konstantinidis K.T."/>
            <person name="Eloe-Fadrosh E.A."/>
            <person name="Kyrpides N.C."/>
            <person name="Woyke T."/>
        </authorList>
    </citation>
    <scope>NUCLEOTIDE SEQUENCE</scope>
    <source>
        <strain evidence="2">GVMAG-M-3300023179-114</strain>
    </source>
</reference>
<dbReference type="AlphaFoldDB" id="A0A6C0E1M9"/>